<proteinExistence type="predicted"/>
<reference evidence="2 3" key="1">
    <citation type="journal article" date="2023" name="Nat. Commun.">
        <title>Origin of minicircular mitochondrial genomes in red algae.</title>
        <authorList>
            <person name="Lee Y."/>
            <person name="Cho C.H."/>
            <person name="Lee Y.M."/>
            <person name="Park S.I."/>
            <person name="Yang J.H."/>
            <person name="West J.A."/>
            <person name="Bhattacharya D."/>
            <person name="Yoon H.S."/>
        </authorList>
    </citation>
    <scope>NUCLEOTIDE SEQUENCE [LARGE SCALE GENOMIC DNA]</scope>
    <source>
        <strain evidence="2 3">CCMP1338</strain>
        <tissue evidence="2">Whole cell</tissue>
    </source>
</reference>
<dbReference type="Proteomes" id="UP001157974">
    <property type="component" value="Unassembled WGS sequence"/>
</dbReference>
<dbReference type="EMBL" id="JAMWBK010000002">
    <property type="protein sequence ID" value="KAJ8907527.1"/>
    <property type="molecule type" value="Genomic_DNA"/>
</dbReference>
<name>A0AAV8V2Z9_9RHOD</name>
<evidence type="ECO:0000313" key="3">
    <source>
        <dbReference type="Proteomes" id="UP001157974"/>
    </source>
</evidence>
<organism evidence="2 3">
    <name type="scientific">Rhodosorus marinus</name>
    <dbReference type="NCBI Taxonomy" id="101924"/>
    <lineage>
        <taxon>Eukaryota</taxon>
        <taxon>Rhodophyta</taxon>
        <taxon>Stylonematophyceae</taxon>
        <taxon>Stylonematales</taxon>
        <taxon>Stylonemataceae</taxon>
        <taxon>Rhodosorus</taxon>
    </lineage>
</organism>
<dbReference type="AlphaFoldDB" id="A0AAV8V2Z9"/>
<feature type="compositionally biased region" description="Gly residues" evidence="1">
    <location>
        <begin position="14"/>
        <end position="28"/>
    </location>
</feature>
<evidence type="ECO:0000256" key="1">
    <source>
        <dbReference type="SAM" id="MobiDB-lite"/>
    </source>
</evidence>
<protein>
    <recommendedName>
        <fullName evidence="4">BZIP domain-containing protein</fullName>
    </recommendedName>
</protein>
<keyword evidence="3" id="KW-1185">Reference proteome</keyword>
<gene>
    <name evidence="2" type="ORF">NDN08_007638</name>
</gene>
<comment type="caution">
    <text evidence="2">The sequence shown here is derived from an EMBL/GenBank/DDBJ whole genome shotgun (WGS) entry which is preliminary data.</text>
</comment>
<accession>A0AAV8V2Z9</accession>
<evidence type="ECO:0008006" key="4">
    <source>
        <dbReference type="Google" id="ProtNLM"/>
    </source>
</evidence>
<sequence length="186" mass="19213">MAGKEKSWDEGEVDSGGGTRGRAKGGGVQKPAKQPRKRHQRALNTCKDRLAKISQKSLVVVQLSEAYTAENSILVSENVRIRRENELLRKHIAILSSGKGNAPDLEGLANGVNVYPAGGEGIQIDVVGGGAGGAGGAGARIGNHAQGEPGASPVSLGMNGQTVGALPYTSMDSYNPQLAPSNFDNV</sequence>
<feature type="region of interest" description="Disordered" evidence="1">
    <location>
        <begin position="1"/>
        <end position="41"/>
    </location>
</feature>
<evidence type="ECO:0000313" key="2">
    <source>
        <dbReference type="EMBL" id="KAJ8907527.1"/>
    </source>
</evidence>